<evidence type="ECO:0000256" key="6">
    <source>
        <dbReference type="ARBA" id="ARBA00022729"/>
    </source>
</evidence>
<dbReference type="Gene3D" id="3.40.630.10">
    <property type="entry name" value="Zn peptidases"/>
    <property type="match status" value="1"/>
</dbReference>
<feature type="chain" id="PRO_5012813954" description="Carboxypeptidase B" evidence="16">
    <location>
        <begin position="16"/>
        <end position="415"/>
    </location>
</feature>
<comment type="cofactor">
    <cofactor evidence="1">
        <name>Zn(2+)</name>
        <dbReference type="ChEBI" id="CHEBI:29105"/>
    </cofactor>
</comment>
<dbReference type="InterPro" id="IPR057246">
    <property type="entry name" value="CARBOXYPEPT_ZN_1"/>
</dbReference>
<dbReference type="PROSITE" id="PS52035">
    <property type="entry name" value="PEPTIDASE_M14"/>
    <property type="match status" value="1"/>
</dbReference>
<dbReference type="GO" id="GO:0006508">
    <property type="term" value="P:proteolysis"/>
    <property type="evidence" value="ECO:0007669"/>
    <property type="project" value="UniProtKB-KW"/>
</dbReference>
<keyword evidence="10" id="KW-1015">Disulfide bond</keyword>
<dbReference type="SMART" id="SM00631">
    <property type="entry name" value="Zn_pept"/>
    <property type="match status" value="1"/>
</dbReference>
<dbReference type="SUPFAM" id="SSF53187">
    <property type="entry name" value="Zn-dependent exopeptidases"/>
    <property type="match status" value="1"/>
</dbReference>
<dbReference type="PANTHER" id="PTHR11705">
    <property type="entry name" value="PROTEASE FAMILY M14 CARBOXYPEPTIDASE A,B"/>
    <property type="match status" value="1"/>
</dbReference>
<evidence type="ECO:0000259" key="17">
    <source>
        <dbReference type="PROSITE" id="PS52035"/>
    </source>
</evidence>
<feature type="domain" description="Peptidase M14" evidence="17">
    <location>
        <begin position="115"/>
        <end position="410"/>
    </location>
</feature>
<evidence type="ECO:0000256" key="15">
    <source>
        <dbReference type="PROSITE-ProRule" id="PRU01379"/>
    </source>
</evidence>
<feature type="signal peptide" evidence="16">
    <location>
        <begin position="1"/>
        <end position="15"/>
    </location>
</feature>
<comment type="subcellular location">
    <subcellularLocation>
        <location evidence="12">Zymogen granule lumen</location>
    </subcellularLocation>
</comment>
<dbReference type="AlphaFoldDB" id="A0A0S1LH33"/>
<keyword evidence="6 16" id="KW-0732">Signal</keyword>
<name>A0A0S1LH33_MURCI</name>
<evidence type="ECO:0000313" key="18">
    <source>
        <dbReference type="EMBL" id="ALL26324.1"/>
    </source>
</evidence>
<dbReference type="SUPFAM" id="SSF54897">
    <property type="entry name" value="Protease propeptides/inhibitors"/>
    <property type="match status" value="1"/>
</dbReference>
<organism evidence="18">
    <name type="scientific">Muraenesox cinereus</name>
    <name type="common">Daggertooth pike conger</name>
    <name type="synonym">Muraena cinerea</name>
    <dbReference type="NCBI Taxonomy" id="7946"/>
    <lineage>
        <taxon>Eukaryota</taxon>
        <taxon>Metazoa</taxon>
        <taxon>Chordata</taxon>
        <taxon>Craniata</taxon>
        <taxon>Vertebrata</taxon>
        <taxon>Euteleostomi</taxon>
        <taxon>Actinopterygii</taxon>
        <taxon>Neopterygii</taxon>
        <taxon>Teleostei</taxon>
        <taxon>Anguilliformes</taxon>
        <taxon>Muraenesocidae</taxon>
        <taxon>Muraenesox</taxon>
    </lineage>
</organism>
<sequence>MKVLLLLGFVAVALAEVTRFDGEKVYRLRPKTDEHVAIIKELAGNIEVDFWSPEGAEQVVVSSEVDMHVDAAHTDIVSTLLQQSEMEHEVLVEDLQAYVEDQLDNQETKAYNYMKYNSWDKIEAWISSMASSNPSLISTQVIGTTFEGRAMTVMKIGKQSSSTKPAIFLDCGIHAREWISPAFCQWFVKEAVETYGSDAQMTSLLDQMDVIVLPVFNIDGYAYTWSNNRMWRKTRSRRSGSSCIGADPNRNFDAGWCTTGASSNPCSDTYCGSKPEFEVEVKAVGEYIRRNLFTIKAFLTVHFYFQVVVFPYFYFFQVGAPHREVVQVGEGAAGGLGSLFGPRYTRGPGGTTIFPAAGGFDDWAFDLGGKYFYTFEVGDTGRFGFLLPGSQIKPPWGGAMVAVKYISAHVVGNLF</sequence>
<evidence type="ECO:0000256" key="5">
    <source>
        <dbReference type="ARBA" id="ARBA00022723"/>
    </source>
</evidence>
<dbReference type="GO" id="GO:0008270">
    <property type="term" value="F:zinc ion binding"/>
    <property type="evidence" value="ECO:0007669"/>
    <property type="project" value="InterPro"/>
</dbReference>
<evidence type="ECO:0000256" key="10">
    <source>
        <dbReference type="ARBA" id="ARBA00023157"/>
    </source>
</evidence>
<keyword evidence="5" id="KW-0479">Metal-binding</keyword>
<protein>
    <recommendedName>
        <fullName evidence="14">Carboxypeptidase B</fullName>
        <ecNumber evidence="13">3.4.17.2</ecNumber>
    </recommendedName>
</protein>
<dbReference type="Gene3D" id="3.30.70.340">
    <property type="entry name" value="Metallocarboxypeptidase-like"/>
    <property type="match status" value="1"/>
</dbReference>
<keyword evidence="4" id="KW-0645">Protease</keyword>
<evidence type="ECO:0000256" key="9">
    <source>
        <dbReference type="ARBA" id="ARBA00023049"/>
    </source>
</evidence>
<evidence type="ECO:0000256" key="11">
    <source>
        <dbReference type="ARBA" id="ARBA00036114"/>
    </source>
</evidence>
<dbReference type="FunFam" id="3.30.70.340:FF:000002">
    <property type="entry name" value="Carboxypeptidase A"/>
    <property type="match status" value="1"/>
</dbReference>
<evidence type="ECO:0000256" key="2">
    <source>
        <dbReference type="ARBA" id="ARBA00005988"/>
    </source>
</evidence>
<feature type="active site" description="Proton donor/acceptor" evidence="15">
    <location>
        <position position="376"/>
    </location>
</feature>
<reference evidence="18" key="1">
    <citation type="submission" date="2015-06" db="EMBL/GenBank/DDBJ databases">
        <authorList>
            <person name="Hoefler B.C."/>
            <person name="Straight P.D."/>
        </authorList>
    </citation>
    <scope>NUCLEOTIDE SEQUENCE</scope>
</reference>
<evidence type="ECO:0000256" key="14">
    <source>
        <dbReference type="ARBA" id="ARBA00039334"/>
    </source>
</evidence>
<evidence type="ECO:0000256" key="3">
    <source>
        <dbReference type="ARBA" id="ARBA00022645"/>
    </source>
</evidence>
<comment type="similarity">
    <text evidence="2 15">Belongs to the peptidase M14 family.</text>
</comment>
<evidence type="ECO:0000256" key="4">
    <source>
        <dbReference type="ARBA" id="ARBA00022670"/>
    </source>
</evidence>
<keyword evidence="3" id="KW-0121">Carboxypeptidase</keyword>
<evidence type="ECO:0000256" key="1">
    <source>
        <dbReference type="ARBA" id="ARBA00001947"/>
    </source>
</evidence>
<dbReference type="InterPro" id="IPR036990">
    <property type="entry name" value="M14A-like_propep"/>
</dbReference>
<keyword evidence="7" id="KW-0378">Hydrolase</keyword>
<dbReference type="Pfam" id="PF02244">
    <property type="entry name" value="Propep_M14"/>
    <property type="match status" value="1"/>
</dbReference>
<keyword evidence="9" id="KW-0482">Metalloprotease</keyword>
<evidence type="ECO:0000256" key="8">
    <source>
        <dbReference type="ARBA" id="ARBA00022833"/>
    </source>
</evidence>
<evidence type="ECO:0000256" key="16">
    <source>
        <dbReference type="SAM" id="SignalP"/>
    </source>
</evidence>
<dbReference type="PROSITE" id="PS00132">
    <property type="entry name" value="CARBOXYPEPT_ZN_1"/>
    <property type="match status" value="1"/>
</dbReference>
<dbReference type="InterPro" id="IPR003146">
    <property type="entry name" value="M14A_act_pep"/>
</dbReference>
<dbReference type="EMBL" id="KT148587">
    <property type="protein sequence ID" value="ALL26324.1"/>
    <property type="molecule type" value="mRNA"/>
</dbReference>
<evidence type="ECO:0000256" key="12">
    <source>
        <dbReference type="ARBA" id="ARBA00037795"/>
    </source>
</evidence>
<dbReference type="GO" id="GO:0004181">
    <property type="term" value="F:metallocarboxypeptidase activity"/>
    <property type="evidence" value="ECO:0007669"/>
    <property type="project" value="UniProtKB-EC"/>
</dbReference>
<dbReference type="Pfam" id="PF00246">
    <property type="entry name" value="Peptidase_M14"/>
    <property type="match status" value="1"/>
</dbReference>
<accession>A0A0S1LH33</accession>
<dbReference type="EC" id="3.4.17.2" evidence="13"/>
<proteinExistence type="evidence at transcript level"/>
<evidence type="ECO:0000256" key="13">
    <source>
        <dbReference type="ARBA" id="ARBA00039143"/>
    </source>
</evidence>
<dbReference type="InterPro" id="IPR000834">
    <property type="entry name" value="Peptidase_M14"/>
</dbReference>
<keyword evidence="8" id="KW-0862">Zinc</keyword>
<dbReference type="PANTHER" id="PTHR11705:SF20">
    <property type="entry name" value="CARBOXYPEPTIDASE B"/>
    <property type="match status" value="1"/>
</dbReference>
<dbReference type="GO" id="GO:0005615">
    <property type="term" value="C:extracellular space"/>
    <property type="evidence" value="ECO:0007669"/>
    <property type="project" value="TreeGrafter"/>
</dbReference>
<evidence type="ECO:0000256" key="7">
    <source>
        <dbReference type="ARBA" id="ARBA00022801"/>
    </source>
</evidence>
<dbReference type="FunFam" id="3.40.630.10:FF:000001">
    <property type="entry name" value="Carboxypeptidase B"/>
    <property type="match status" value="1"/>
</dbReference>
<dbReference type="PRINTS" id="PR00765">
    <property type="entry name" value="CRBOXYPTASEA"/>
</dbReference>
<comment type="catalytic activity">
    <reaction evidence="11">
        <text>Preferential release of a C-terminal lysine or arginine amino acid.</text>
        <dbReference type="EC" id="3.4.17.2"/>
    </reaction>
</comment>